<evidence type="ECO:0000313" key="12">
    <source>
        <dbReference type="EMBL" id="QKX57695.1"/>
    </source>
</evidence>
<keyword evidence="1" id="KW-0596">Phosphopantetheine</keyword>
<dbReference type="SUPFAM" id="SSF51735">
    <property type="entry name" value="NAD(P)-binding Rossmann-fold domains"/>
    <property type="match status" value="1"/>
</dbReference>
<dbReference type="InterPro" id="IPR049551">
    <property type="entry name" value="PKS_DH_C"/>
</dbReference>
<dbReference type="InterPro" id="IPR014030">
    <property type="entry name" value="Ketoacyl_synth_N"/>
</dbReference>
<dbReference type="Gene3D" id="3.90.180.10">
    <property type="entry name" value="Medium-chain alcohol dehydrogenases, catalytic domain"/>
    <property type="match status" value="1"/>
</dbReference>
<feature type="domain" description="PKS/mFAS DH" evidence="11">
    <location>
        <begin position="1003"/>
        <end position="1299"/>
    </location>
</feature>
<reference evidence="13" key="1">
    <citation type="submission" date="2020-06" db="EMBL/GenBank/DDBJ databases">
        <title>A chromosome-scale genome assembly of Talaromyces rugulosus W13939.</title>
        <authorList>
            <person name="Wang B."/>
            <person name="Guo L."/>
            <person name="Ye K."/>
            <person name="Wang L."/>
        </authorList>
    </citation>
    <scope>NUCLEOTIDE SEQUENCE [LARGE SCALE GENOMIC DNA]</scope>
    <source>
        <strain evidence="13">W13939</strain>
    </source>
</reference>
<accession>A0A7H8QW23</accession>
<evidence type="ECO:0000259" key="10">
    <source>
        <dbReference type="PROSITE" id="PS52004"/>
    </source>
</evidence>
<dbReference type="GO" id="GO:0044550">
    <property type="term" value="P:secondary metabolite biosynthetic process"/>
    <property type="evidence" value="ECO:0007669"/>
    <property type="project" value="TreeGrafter"/>
</dbReference>
<feature type="domain" description="Carrier" evidence="9">
    <location>
        <begin position="2241"/>
        <end position="2318"/>
    </location>
</feature>
<keyword evidence="5" id="KW-0511">Multifunctional enzyme</keyword>
<dbReference type="GO" id="GO:0004315">
    <property type="term" value="F:3-oxoacyl-[acyl-carrier-protein] synthase activity"/>
    <property type="evidence" value="ECO:0007669"/>
    <property type="project" value="InterPro"/>
</dbReference>
<dbReference type="InterPro" id="IPR042104">
    <property type="entry name" value="PKS_dehydratase_sf"/>
</dbReference>
<dbReference type="PROSITE" id="PS00606">
    <property type="entry name" value="KS3_1"/>
    <property type="match status" value="1"/>
</dbReference>
<dbReference type="Pfam" id="PF08242">
    <property type="entry name" value="Methyltransf_12"/>
    <property type="match status" value="1"/>
</dbReference>
<dbReference type="PROSITE" id="PS52019">
    <property type="entry name" value="PKS_MFAS_DH"/>
    <property type="match status" value="1"/>
</dbReference>
<evidence type="ECO:0000256" key="5">
    <source>
        <dbReference type="ARBA" id="ARBA00023268"/>
    </source>
</evidence>
<dbReference type="Gene3D" id="3.40.50.150">
    <property type="entry name" value="Vaccinia Virus protein VP39"/>
    <property type="match status" value="1"/>
</dbReference>
<evidence type="ECO:0000259" key="9">
    <source>
        <dbReference type="PROSITE" id="PS50075"/>
    </source>
</evidence>
<dbReference type="InterPro" id="IPR050091">
    <property type="entry name" value="PKS_NRPS_Biosynth_Enz"/>
</dbReference>
<feature type="region of interest" description="C-terminal hotdog fold" evidence="7">
    <location>
        <begin position="1144"/>
        <end position="1299"/>
    </location>
</feature>
<dbReference type="InterPro" id="IPR036736">
    <property type="entry name" value="ACP-like_sf"/>
</dbReference>
<dbReference type="InterPro" id="IPR020806">
    <property type="entry name" value="PKS_PP-bd"/>
</dbReference>
<name>A0A7H8QW23_TALRU</name>
<dbReference type="SMART" id="SM00825">
    <property type="entry name" value="PKS_KS"/>
    <property type="match status" value="1"/>
</dbReference>
<dbReference type="OrthoDB" id="329835at2759"/>
<dbReference type="PANTHER" id="PTHR43775">
    <property type="entry name" value="FATTY ACID SYNTHASE"/>
    <property type="match status" value="1"/>
</dbReference>
<keyword evidence="13" id="KW-1185">Reference proteome</keyword>
<dbReference type="SUPFAM" id="SSF53901">
    <property type="entry name" value="Thiolase-like"/>
    <property type="match status" value="1"/>
</dbReference>
<dbReference type="InterPro" id="IPR057326">
    <property type="entry name" value="KR_dom"/>
</dbReference>
<dbReference type="InterPro" id="IPR020807">
    <property type="entry name" value="PKS_DH"/>
</dbReference>
<keyword evidence="6" id="KW-0012">Acyltransferase</keyword>
<evidence type="ECO:0000256" key="8">
    <source>
        <dbReference type="SAM" id="MobiDB-lite"/>
    </source>
</evidence>
<dbReference type="Pfam" id="PF02801">
    <property type="entry name" value="Ketoacyl-synt_C"/>
    <property type="match status" value="1"/>
</dbReference>
<evidence type="ECO:0000256" key="4">
    <source>
        <dbReference type="ARBA" id="ARBA00023002"/>
    </source>
</evidence>
<dbReference type="InterPro" id="IPR049900">
    <property type="entry name" value="PKS_mFAS_DH"/>
</dbReference>
<sequence length="2329" mass="256626">MGEVKQSSNIGNSGDEPIAIIGLAFEFPQGATSDQAFWQMILDGRSASTEFFPDRMNIDAFYHPDLNRPSSIPLRGGHFVQENLGSFVAPFFSITPEEAACMDPQHRRLLETAYHALEDAGVPISKCSGSNTSVYTGCFTNDYLSILQQDYDAEQRHAAIGIAPSMLANRLSWFYNFKGTSMNLDSACSSSLIALHLACQDLRAGSSEMALVGGANLVYHPNFMKIMSDFNFLSPDSRCWSFDKRANGYARGEGSAVILLKRLDDALRNGDTIRAVIRNTGSNQDGRTLGITQPSEEAQIDLIKQTYQRAGINMAPTRFFEAHATGTPVGDPVEGNAIGTAFREYRSEHEPLYIGAVKANIGHLEGCSGLAGIIKAILVLEKGIIPPIAGFESLNGRIDAKKLHLHFPTEAVPWPTVPVRRACINSFGFGGTNAVAILDDAYHYFKLNGIQGFHRTQLGASKNRQLGGLNGSQIKGENQISINGVTNGVDGHGKNADDHTQNEISHTSFPGNAERTISEIEGLPYEVTPPRLLVWSASDQQGAQNISKDYKNYLSTEAVDLDDLAYTFAIRRSHFKWRNFSVVSSTDREIEPSTPVKAAANEGEIAFVFTGQGAQYLGMGRHLLSYPIFRDSLTRSDHCLRQLGCQWSLLDIISGKVEIDIDSPEYSQPLTTCLQLALVDLLCSFDIVPSMVLGHSSGEVAAAYASSIFSSHSAIKIAYWRGQLSAQLIRQVQGLTMMAVGLSKEQTIPYLDQLYESDGSLNVAVGCVNSPSSVTLTGKADQLAKLETWLKDKGIFARKLRVNVSYHSRFMNPIAEDYCKAIEGLQINQSSGFVPMVSSVTGDIVTVTMLGSPDYWVRNLTSTVEFEAAFSKLLAVASTKPRKQLGKSVSVNHSLLKHVLEIGPHGALQGPIRDNMKALDGTPKLNYIASLNRSQDASFASLNAVGTLHCLGYPVNLLRANDLDGFPRPTPANIPRYPFNHAQSYWREGQLSRNLRFRSIGRHDLLGTRGLDWNPLMAQWRNVMRLNELPWLEDHTIGGEIVFPAAGMISMAVEALTQLLEDDVSLQGIDIKNVAFSHAISFLRGVDNIETQLTLSRPSQTSDHTKCGSIRAVVDTYDRSRVTSSGPWARYGTLKDWIVDIGQACKGPEKNAYDIAEDITVRYGPAFQNLEHMRVGTQGEAIAHVNTETWKLKSPGVVTPHFMVHPATLDGLAQPLLQALLAQERKVVPTMVPVRLARLWIDCSANALSVGRLKVAARCSFRGYRGGSADVVATAPDSGKPVIFLNGLETTFISSANLANPREAASSRPLCNQLTWKPDIEAMTHEQVLLYSVHGRPRLPVDAVKDYLELMIAVMCFIQDTLAFIDEHPEIKLPWHLDAYIDWMRYQQGRLQNGEALVTEQAVQQMRDSGETRENLVKKIENSGVDGFFFMHIGRNLTKMLRGEIDPLAFMFHDGLADRYYEKMLANDHHAYPASRYIDLLSFKNPSMKILEVGAGTGGQAMRLLEAMSSDGVKKWAHYDYTDISPSFFSQARVKFAKYVDQMQFRVCDISKDLTSQSFEEGSYDLVVASDVLHATDKLGESLRHIRKLLKPDGKLLLFETTRTEALQVTFAFGLLKGWWNPLKYEERSPYSPCLTVEQWDVWLKRAGFTGIDVDIPGQEEPVCRDSSIIVSSAASVVDLNTTPAPSLKIYLVVENEVEAQQALAQALESRLSEGLGASCETYALADLGKASIPSSSLVIFLVEVDNFLLNDISEGGYRNLQSFLVQTKNTIWVTRADSSDDTDPRHHLVLGLGRTLMSEDSSLKFVTLTLSDNRNEEQVSTLICELTQRFVKLAVESLEDHYVVSKGVSKICRVSEYAEMDTKIAQAILPRQRINCTLTPHAPVMELHLGQPGHLDTLQWREVDDMKCHDATSLGVNEVVVQVRTLGLTFRDYLVASGQLDEPGLGTDCSGIIQTEIQFSPRCHLRDRWRAGGSGSQFCKMDGASGTAAKALIAELSAQGVCVTAPAVDISNLNKLKNEIEKLKERMPPIRGCIQATVALRDNLFPNMTFEDWVVGTGSKATGSWNLHTVLPSGLDFFVLLASLNGIVGGRAQANYAAGNTFKDALAHYRLSRGEKAVSLDLGLMVSEGVIADNEVLLANMRRLGHLMDISQDELLAILDYYCDPALPLLSHDKAQILVGLETPAAVRAKGIDLHHSIYRPIFRQLFRMGTSSTGDEASQKQKLDTDRASVLRRETSDEQATGMVTSWFVIKMAQVLGLDTSDVDPDKPVHAYGIDSLVAIDLKNWFAREIGAEIQVFFLLGNTPIKEVAREAAVRSTWRPSSTKENN</sequence>
<evidence type="ECO:0000256" key="2">
    <source>
        <dbReference type="ARBA" id="ARBA00022553"/>
    </source>
</evidence>
<evidence type="ECO:0000256" key="1">
    <source>
        <dbReference type="ARBA" id="ARBA00022450"/>
    </source>
</evidence>
<dbReference type="SMART" id="SM00827">
    <property type="entry name" value="PKS_AT"/>
    <property type="match status" value="1"/>
</dbReference>
<keyword evidence="2" id="KW-0597">Phosphoprotein</keyword>
<dbReference type="Gene3D" id="3.30.70.3290">
    <property type="match status" value="1"/>
</dbReference>
<dbReference type="GO" id="GO:0004312">
    <property type="term" value="F:fatty acid synthase activity"/>
    <property type="evidence" value="ECO:0007669"/>
    <property type="project" value="TreeGrafter"/>
</dbReference>
<feature type="region of interest" description="Disordered" evidence="8">
    <location>
        <begin position="2214"/>
        <end position="2237"/>
    </location>
</feature>
<dbReference type="Gene3D" id="3.40.366.10">
    <property type="entry name" value="Malonyl-Coenzyme A Acyl Carrier Protein, domain 2"/>
    <property type="match status" value="1"/>
</dbReference>
<keyword evidence="4" id="KW-0560">Oxidoreductase</keyword>
<dbReference type="PROSITE" id="PS50075">
    <property type="entry name" value="CARRIER"/>
    <property type="match status" value="1"/>
</dbReference>
<dbReference type="Gene3D" id="3.40.47.10">
    <property type="match status" value="1"/>
</dbReference>
<evidence type="ECO:0000259" key="11">
    <source>
        <dbReference type="PROSITE" id="PS52019"/>
    </source>
</evidence>
<dbReference type="SUPFAM" id="SSF47336">
    <property type="entry name" value="ACP-like"/>
    <property type="match status" value="1"/>
</dbReference>
<dbReference type="Pfam" id="PF08659">
    <property type="entry name" value="KR"/>
    <property type="match status" value="1"/>
</dbReference>
<dbReference type="CDD" id="cd02440">
    <property type="entry name" value="AdoMet_MTases"/>
    <property type="match status" value="1"/>
</dbReference>
<proteinExistence type="predicted"/>
<dbReference type="Gene3D" id="1.10.1200.10">
    <property type="entry name" value="ACP-like"/>
    <property type="match status" value="1"/>
</dbReference>
<dbReference type="Pfam" id="PF21089">
    <property type="entry name" value="PKS_DH_N"/>
    <property type="match status" value="1"/>
</dbReference>
<feature type="active site" description="Proton donor; for dehydratase activity" evidence="7">
    <location>
        <position position="1210"/>
    </location>
</feature>
<protein>
    <submittedName>
        <fullName evidence="12">Uncharacterized protein</fullName>
    </submittedName>
</protein>
<dbReference type="CDD" id="cd00833">
    <property type="entry name" value="PKS"/>
    <property type="match status" value="1"/>
</dbReference>
<dbReference type="SMART" id="SM00826">
    <property type="entry name" value="PKS_DH"/>
    <property type="match status" value="1"/>
</dbReference>
<dbReference type="SMART" id="SM00822">
    <property type="entry name" value="PKS_KR"/>
    <property type="match status" value="1"/>
</dbReference>
<dbReference type="Pfam" id="PF23114">
    <property type="entry name" value="NAD-bd_HRPKS_sdrA"/>
    <property type="match status" value="1"/>
</dbReference>
<organism evidence="12 13">
    <name type="scientific">Talaromyces rugulosus</name>
    <name type="common">Penicillium rugulosum</name>
    <dbReference type="NCBI Taxonomy" id="121627"/>
    <lineage>
        <taxon>Eukaryota</taxon>
        <taxon>Fungi</taxon>
        <taxon>Dikarya</taxon>
        <taxon>Ascomycota</taxon>
        <taxon>Pezizomycotina</taxon>
        <taxon>Eurotiomycetes</taxon>
        <taxon>Eurotiomycetidae</taxon>
        <taxon>Eurotiales</taxon>
        <taxon>Trichocomaceae</taxon>
        <taxon>Talaromyces</taxon>
        <taxon>Talaromyces sect. Islandici</taxon>
    </lineage>
</organism>
<dbReference type="InterPro" id="IPR029063">
    <property type="entry name" value="SAM-dependent_MTases_sf"/>
</dbReference>
<dbReference type="SUPFAM" id="SSF52151">
    <property type="entry name" value="FabD/lysophospholipase-like"/>
    <property type="match status" value="1"/>
</dbReference>
<dbReference type="Pfam" id="PF14765">
    <property type="entry name" value="PS-DH"/>
    <property type="match status" value="1"/>
</dbReference>
<dbReference type="PROSITE" id="PS52004">
    <property type="entry name" value="KS3_2"/>
    <property type="match status" value="1"/>
</dbReference>
<dbReference type="InterPro" id="IPR049552">
    <property type="entry name" value="PKS_DH_N"/>
</dbReference>
<dbReference type="InterPro" id="IPR013217">
    <property type="entry name" value="Methyltransf_12"/>
</dbReference>
<dbReference type="InterPro" id="IPR018201">
    <property type="entry name" value="Ketoacyl_synth_AS"/>
</dbReference>
<dbReference type="SUPFAM" id="SSF53335">
    <property type="entry name" value="S-adenosyl-L-methionine-dependent methyltransferases"/>
    <property type="match status" value="1"/>
</dbReference>
<dbReference type="InterPro" id="IPR016035">
    <property type="entry name" value="Acyl_Trfase/lysoPLipase"/>
</dbReference>
<dbReference type="Pfam" id="PF23297">
    <property type="entry name" value="ACP_SdgA_C"/>
    <property type="match status" value="1"/>
</dbReference>
<evidence type="ECO:0000313" key="13">
    <source>
        <dbReference type="Proteomes" id="UP000509510"/>
    </source>
</evidence>
<dbReference type="EMBL" id="CP055899">
    <property type="protein sequence ID" value="QKX57695.1"/>
    <property type="molecule type" value="Genomic_DNA"/>
</dbReference>
<dbReference type="SMART" id="SM00823">
    <property type="entry name" value="PKS_PP"/>
    <property type="match status" value="1"/>
</dbReference>
<dbReference type="Pfam" id="PF00109">
    <property type="entry name" value="ketoacyl-synt"/>
    <property type="match status" value="1"/>
</dbReference>
<dbReference type="GeneID" id="55992313"/>
<gene>
    <name evidence="12" type="ORF">TRUGW13939_04813</name>
</gene>
<dbReference type="InterPro" id="IPR016036">
    <property type="entry name" value="Malonyl_transacylase_ACP-bd"/>
</dbReference>
<dbReference type="KEGG" id="trg:TRUGW13939_04813"/>
<dbReference type="InterPro" id="IPR056501">
    <property type="entry name" value="NAD-bd_HRPKS_sdrA"/>
</dbReference>
<dbReference type="GO" id="GO:0006633">
    <property type="term" value="P:fatty acid biosynthetic process"/>
    <property type="evidence" value="ECO:0007669"/>
    <property type="project" value="InterPro"/>
</dbReference>
<dbReference type="InterPro" id="IPR009081">
    <property type="entry name" value="PP-bd_ACP"/>
</dbReference>
<dbReference type="Pfam" id="PF00698">
    <property type="entry name" value="Acyl_transf_1"/>
    <property type="match status" value="1"/>
</dbReference>
<dbReference type="SUPFAM" id="SSF55048">
    <property type="entry name" value="Probable ACP-binding domain of malonyl-CoA ACP transacylase"/>
    <property type="match status" value="1"/>
</dbReference>
<dbReference type="Pfam" id="PF22621">
    <property type="entry name" value="CurL-like_PKS_C"/>
    <property type="match status" value="1"/>
</dbReference>
<dbReference type="Proteomes" id="UP000509510">
    <property type="component" value="Chromosome II"/>
</dbReference>
<feature type="domain" description="Ketosynthase family 3 (KS3)" evidence="10">
    <location>
        <begin position="15"/>
        <end position="440"/>
    </location>
</feature>
<feature type="compositionally biased region" description="Basic and acidic residues" evidence="8">
    <location>
        <begin position="2219"/>
        <end position="2237"/>
    </location>
</feature>
<evidence type="ECO:0000256" key="7">
    <source>
        <dbReference type="PROSITE-ProRule" id="PRU01363"/>
    </source>
</evidence>
<feature type="active site" description="Proton acceptor; for dehydratase activity" evidence="7">
    <location>
        <position position="1035"/>
    </location>
</feature>
<evidence type="ECO:0000256" key="6">
    <source>
        <dbReference type="ARBA" id="ARBA00023315"/>
    </source>
</evidence>
<dbReference type="PANTHER" id="PTHR43775:SF29">
    <property type="entry name" value="ASPERFURANONE POLYKETIDE SYNTHASE AFOG-RELATED"/>
    <property type="match status" value="1"/>
</dbReference>
<keyword evidence="3" id="KW-0808">Transferase</keyword>
<dbReference type="InterPro" id="IPR016039">
    <property type="entry name" value="Thiolase-like"/>
</dbReference>
<dbReference type="Gene3D" id="3.10.129.110">
    <property type="entry name" value="Polyketide synthase dehydratase"/>
    <property type="match status" value="1"/>
</dbReference>
<evidence type="ECO:0000256" key="3">
    <source>
        <dbReference type="ARBA" id="ARBA00022679"/>
    </source>
</evidence>
<dbReference type="InterPro" id="IPR014043">
    <property type="entry name" value="Acyl_transferase_dom"/>
</dbReference>
<dbReference type="InterPro" id="IPR036291">
    <property type="entry name" value="NAD(P)-bd_dom_sf"/>
</dbReference>
<dbReference type="GO" id="GO:0031177">
    <property type="term" value="F:phosphopantetheine binding"/>
    <property type="evidence" value="ECO:0007669"/>
    <property type="project" value="InterPro"/>
</dbReference>
<dbReference type="RefSeq" id="XP_035343873.1">
    <property type="nucleotide sequence ID" value="XM_035487980.1"/>
</dbReference>
<dbReference type="Gene3D" id="3.40.50.720">
    <property type="entry name" value="NAD(P)-binding Rossmann-like Domain"/>
    <property type="match status" value="1"/>
</dbReference>
<dbReference type="InterPro" id="IPR014031">
    <property type="entry name" value="Ketoacyl_synth_C"/>
</dbReference>
<dbReference type="GO" id="GO:0016491">
    <property type="term" value="F:oxidoreductase activity"/>
    <property type="evidence" value="ECO:0007669"/>
    <property type="project" value="UniProtKB-KW"/>
</dbReference>
<feature type="region of interest" description="N-terminal hotdog fold" evidence="7">
    <location>
        <begin position="1003"/>
        <end position="1127"/>
    </location>
</feature>
<dbReference type="InterPro" id="IPR013968">
    <property type="entry name" value="PKS_KR"/>
</dbReference>
<dbReference type="InterPro" id="IPR020841">
    <property type="entry name" value="PKS_Beta-ketoAc_synthase_dom"/>
</dbReference>
<dbReference type="InterPro" id="IPR001227">
    <property type="entry name" value="Ac_transferase_dom_sf"/>
</dbReference>